<reference evidence="4 5" key="1">
    <citation type="submission" date="2016-11" db="EMBL/GenBank/DDBJ databases">
        <authorList>
            <person name="Jaros S."/>
            <person name="Januszkiewicz K."/>
            <person name="Wedrychowicz H."/>
        </authorList>
    </citation>
    <scope>NUCLEOTIDE SEQUENCE [LARGE SCALE GENOMIC DNA]</scope>
    <source>
        <strain evidence="4 5">DSM 9705</strain>
    </source>
</reference>
<evidence type="ECO:0000256" key="2">
    <source>
        <dbReference type="ARBA" id="ARBA00022840"/>
    </source>
</evidence>
<dbReference type="EMBL" id="FQXS01000024">
    <property type="protein sequence ID" value="SHI04303.1"/>
    <property type="molecule type" value="Genomic_DNA"/>
</dbReference>
<dbReference type="PANTHER" id="PTHR43119">
    <property type="entry name" value="ABC TRANSPORT PROTEIN ATP-BINDING COMPONENT-RELATED"/>
    <property type="match status" value="1"/>
</dbReference>
<dbReference type="PANTHER" id="PTHR43119:SF1">
    <property type="entry name" value="ABC TRANSPORTER DOMAIN-CONTAINING PROTEIN"/>
    <property type="match status" value="1"/>
</dbReference>
<dbReference type="InterPro" id="IPR003593">
    <property type="entry name" value="AAA+_ATPase"/>
</dbReference>
<evidence type="ECO:0000259" key="3">
    <source>
        <dbReference type="PROSITE" id="PS50893"/>
    </source>
</evidence>
<protein>
    <submittedName>
        <fullName evidence="4">ABC transporter</fullName>
    </submittedName>
</protein>
<evidence type="ECO:0000313" key="4">
    <source>
        <dbReference type="EMBL" id="SHI04303.1"/>
    </source>
</evidence>
<dbReference type="AlphaFoldDB" id="A0A1M5XYH6"/>
<sequence>MSTAAKESGRPSPSSFPEASGLVVRDLRFGDNGPYRFSIGPGRCLGVSGPSGIGKSLLLRALVDLDRHQGDVLLGGRSCESYPAPQWRRLVALVPAEPRWWYPEVGRHLPPDSDAEEVTALVEGCGFSRDVLDWQVSRLSTGEKQRLAVVRALIRRPSVLLLDETGSALDEQAGRRLEQVIADYRRNHEAPVLWVSHDHNQLDRVADHVLLLGRDRLQISPLPRQEAAGR</sequence>
<dbReference type="SMART" id="SM00382">
    <property type="entry name" value="AAA"/>
    <property type="match status" value="1"/>
</dbReference>
<keyword evidence="2" id="KW-0067">ATP-binding</keyword>
<dbReference type="InterPro" id="IPR003439">
    <property type="entry name" value="ABC_transporter-like_ATP-bd"/>
</dbReference>
<dbReference type="STRING" id="1121409.SAMN02745124_03422"/>
<feature type="domain" description="ABC transporter" evidence="3">
    <location>
        <begin position="17"/>
        <end position="227"/>
    </location>
</feature>
<dbReference type="RefSeq" id="WP_208609822.1">
    <property type="nucleotide sequence ID" value="NZ_FQXS01000024.1"/>
</dbReference>
<dbReference type="Pfam" id="PF00005">
    <property type="entry name" value="ABC_tran"/>
    <property type="match status" value="1"/>
</dbReference>
<evidence type="ECO:0000313" key="5">
    <source>
        <dbReference type="Proteomes" id="UP000184139"/>
    </source>
</evidence>
<keyword evidence="1" id="KW-0547">Nucleotide-binding</keyword>
<dbReference type="GO" id="GO:0016887">
    <property type="term" value="F:ATP hydrolysis activity"/>
    <property type="evidence" value="ECO:0007669"/>
    <property type="project" value="InterPro"/>
</dbReference>
<dbReference type="Proteomes" id="UP000184139">
    <property type="component" value="Unassembled WGS sequence"/>
</dbReference>
<name>A0A1M5XYH6_9BACT</name>
<evidence type="ECO:0000256" key="1">
    <source>
        <dbReference type="ARBA" id="ARBA00022741"/>
    </source>
</evidence>
<gene>
    <name evidence="4" type="ORF">SAMN02745124_03422</name>
</gene>
<dbReference type="InterPro" id="IPR027417">
    <property type="entry name" value="P-loop_NTPase"/>
</dbReference>
<keyword evidence="5" id="KW-1185">Reference proteome</keyword>
<dbReference type="PROSITE" id="PS50893">
    <property type="entry name" value="ABC_TRANSPORTER_2"/>
    <property type="match status" value="1"/>
</dbReference>
<proteinExistence type="predicted"/>
<dbReference type="SUPFAM" id="SSF52540">
    <property type="entry name" value="P-loop containing nucleoside triphosphate hydrolases"/>
    <property type="match status" value="1"/>
</dbReference>
<accession>A0A1M5XYH6</accession>
<dbReference type="GO" id="GO:0005524">
    <property type="term" value="F:ATP binding"/>
    <property type="evidence" value="ECO:0007669"/>
    <property type="project" value="UniProtKB-KW"/>
</dbReference>
<dbReference type="Gene3D" id="3.40.50.300">
    <property type="entry name" value="P-loop containing nucleotide triphosphate hydrolases"/>
    <property type="match status" value="1"/>
</dbReference>
<organism evidence="4 5">
    <name type="scientific">Desulfofustis glycolicus DSM 9705</name>
    <dbReference type="NCBI Taxonomy" id="1121409"/>
    <lineage>
        <taxon>Bacteria</taxon>
        <taxon>Pseudomonadati</taxon>
        <taxon>Thermodesulfobacteriota</taxon>
        <taxon>Desulfobulbia</taxon>
        <taxon>Desulfobulbales</taxon>
        <taxon>Desulfocapsaceae</taxon>
        <taxon>Desulfofustis</taxon>
    </lineage>
</organism>